<proteinExistence type="inferred from homology"/>
<keyword evidence="3 6" id="KW-0732">Signal</keyword>
<keyword evidence="4" id="KW-0574">Periplasm</keyword>
<name>A0A378I8J9_9GAMM</name>
<dbReference type="Proteomes" id="UP000255066">
    <property type="component" value="Unassembled WGS sequence"/>
</dbReference>
<evidence type="ECO:0000313" key="10">
    <source>
        <dbReference type="Proteomes" id="UP000255066"/>
    </source>
</evidence>
<evidence type="ECO:0000256" key="6">
    <source>
        <dbReference type="SAM" id="SignalP"/>
    </source>
</evidence>
<sequence>MFKRIVWLPILMMTASLAAPVYAASSTDSTDQPATTSSQTSSSTDNSTGNGQQCPPMKRWQEMVQTLQLTQDQQDKIKAIKDNAKSTMKDNWQQMKSIREEMKALVMSPTLDQAKLDSLIQQKTNLMASMMKTKITMKNQIYNLLNDQQKQQYQTLMSQWEAKRKQMWQNMGC</sequence>
<keyword evidence="9" id="KW-1185">Reference proteome</keyword>
<evidence type="ECO:0000313" key="9">
    <source>
        <dbReference type="Proteomes" id="UP000054735"/>
    </source>
</evidence>
<dbReference type="STRING" id="28083.Lbir_2530"/>
<gene>
    <name evidence="7" type="ORF">Lbir_2530</name>
    <name evidence="8" type="ORF">NCTC12437_01135</name>
</gene>
<evidence type="ECO:0000256" key="3">
    <source>
        <dbReference type="ARBA" id="ARBA00022729"/>
    </source>
</evidence>
<dbReference type="GO" id="GO:0030288">
    <property type="term" value="C:outer membrane-bounded periplasmic space"/>
    <property type="evidence" value="ECO:0007669"/>
    <property type="project" value="TreeGrafter"/>
</dbReference>
<evidence type="ECO:0000256" key="5">
    <source>
        <dbReference type="SAM" id="MobiDB-lite"/>
    </source>
</evidence>
<dbReference type="Proteomes" id="UP000054735">
    <property type="component" value="Unassembled WGS sequence"/>
</dbReference>
<dbReference type="Gene3D" id="1.20.120.1490">
    <property type="match status" value="1"/>
</dbReference>
<reference evidence="8 10" key="2">
    <citation type="submission" date="2018-06" db="EMBL/GenBank/DDBJ databases">
        <authorList>
            <consortium name="Pathogen Informatics"/>
            <person name="Doyle S."/>
        </authorList>
    </citation>
    <scope>NUCLEOTIDE SEQUENCE [LARGE SCALE GENOMIC DNA]</scope>
    <source>
        <strain evidence="8 10">NCTC12437</strain>
    </source>
</reference>
<dbReference type="AlphaFoldDB" id="A0A378I8J9"/>
<accession>A0A378I8J9</accession>
<dbReference type="PANTHER" id="PTHR38102">
    <property type="entry name" value="PERIPLASMIC CHAPERONE SPY"/>
    <property type="match status" value="1"/>
</dbReference>
<evidence type="ECO:0000256" key="2">
    <source>
        <dbReference type="ARBA" id="ARBA00008441"/>
    </source>
</evidence>
<comment type="subcellular location">
    <subcellularLocation>
        <location evidence="1">Periplasm</location>
    </subcellularLocation>
</comment>
<dbReference type="CDD" id="cd09916">
    <property type="entry name" value="CpxP_like"/>
    <property type="match status" value="1"/>
</dbReference>
<dbReference type="GO" id="GO:0051082">
    <property type="term" value="F:unfolded protein binding"/>
    <property type="evidence" value="ECO:0007669"/>
    <property type="project" value="TreeGrafter"/>
</dbReference>
<dbReference type="PANTHER" id="PTHR38102:SF1">
    <property type="entry name" value="PERIPLASMIC CHAPERONE SPY"/>
    <property type="match status" value="1"/>
</dbReference>
<dbReference type="Pfam" id="PF07813">
    <property type="entry name" value="LTXXQ"/>
    <property type="match status" value="1"/>
</dbReference>
<protein>
    <submittedName>
        <fullName evidence="8">16 kD immunogenic protein</fullName>
    </submittedName>
</protein>
<dbReference type="InterPro" id="IPR052211">
    <property type="entry name" value="Cpx_auxiliary_protein"/>
</dbReference>
<evidence type="ECO:0000256" key="1">
    <source>
        <dbReference type="ARBA" id="ARBA00004418"/>
    </source>
</evidence>
<dbReference type="PIRSF" id="PIRSF034445">
    <property type="entry name" value="CpxP_Spy"/>
    <property type="match status" value="1"/>
</dbReference>
<feature type="chain" id="PRO_5016979891" evidence="6">
    <location>
        <begin position="24"/>
        <end position="173"/>
    </location>
</feature>
<feature type="region of interest" description="Disordered" evidence="5">
    <location>
        <begin position="26"/>
        <end position="56"/>
    </location>
</feature>
<dbReference type="EMBL" id="UGNW01000001">
    <property type="protein sequence ID" value="STX31363.1"/>
    <property type="molecule type" value="Genomic_DNA"/>
</dbReference>
<dbReference type="EMBL" id="LNXT01000048">
    <property type="protein sequence ID" value="KTC67928.1"/>
    <property type="molecule type" value="Genomic_DNA"/>
</dbReference>
<evidence type="ECO:0000313" key="8">
    <source>
        <dbReference type="EMBL" id="STX31363.1"/>
    </source>
</evidence>
<dbReference type="OrthoDB" id="5651526at2"/>
<evidence type="ECO:0000256" key="4">
    <source>
        <dbReference type="ARBA" id="ARBA00022764"/>
    </source>
</evidence>
<evidence type="ECO:0000313" key="7">
    <source>
        <dbReference type="EMBL" id="KTC67928.1"/>
    </source>
</evidence>
<comment type="similarity">
    <text evidence="2">Belongs to the CpxP/Spy family.</text>
</comment>
<organism evidence="8 10">
    <name type="scientific">Legionella birminghamensis</name>
    <dbReference type="NCBI Taxonomy" id="28083"/>
    <lineage>
        <taxon>Bacteria</taxon>
        <taxon>Pseudomonadati</taxon>
        <taxon>Pseudomonadota</taxon>
        <taxon>Gammaproteobacteria</taxon>
        <taxon>Legionellales</taxon>
        <taxon>Legionellaceae</taxon>
        <taxon>Legionella</taxon>
    </lineage>
</organism>
<feature type="signal peptide" evidence="6">
    <location>
        <begin position="1"/>
        <end position="23"/>
    </location>
</feature>
<dbReference type="InterPro" id="IPR012899">
    <property type="entry name" value="LTXXQ"/>
</dbReference>
<dbReference type="RefSeq" id="WP_058524533.1">
    <property type="nucleotide sequence ID" value="NZ_CAAAHV010000003.1"/>
</dbReference>
<feature type="compositionally biased region" description="Low complexity" evidence="5">
    <location>
        <begin position="26"/>
        <end position="48"/>
    </location>
</feature>
<reference evidence="7 9" key="1">
    <citation type="submission" date="2015-11" db="EMBL/GenBank/DDBJ databases">
        <title>Genomic analysis of 38 Legionella species identifies large and diverse effector repertoires.</title>
        <authorList>
            <person name="Burstein D."/>
            <person name="Amaro F."/>
            <person name="Zusman T."/>
            <person name="Lifshitz Z."/>
            <person name="Cohen O."/>
            <person name="Gilbert J.A."/>
            <person name="Pupko T."/>
            <person name="Shuman H.A."/>
            <person name="Segal G."/>
        </authorList>
    </citation>
    <scope>NUCLEOTIDE SEQUENCE [LARGE SCALE GENOMIC DNA]</scope>
    <source>
        <strain evidence="7 9">CDC#1407-AL-14</strain>
    </source>
</reference>